<name>A0A096BMW9_9BACT</name>
<evidence type="ECO:0000313" key="2">
    <source>
        <dbReference type="EMBL" id="KGF34524.1"/>
    </source>
</evidence>
<organism evidence="2 3">
    <name type="scientific">Hoylesella buccalis DNF00853</name>
    <dbReference type="NCBI Taxonomy" id="1401074"/>
    <lineage>
        <taxon>Bacteria</taxon>
        <taxon>Pseudomonadati</taxon>
        <taxon>Bacteroidota</taxon>
        <taxon>Bacteroidia</taxon>
        <taxon>Bacteroidales</taxon>
        <taxon>Prevotellaceae</taxon>
        <taxon>Hoylesella</taxon>
    </lineage>
</organism>
<evidence type="ECO:0000313" key="3">
    <source>
        <dbReference type="Proteomes" id="UP000029556"/>
    </source>
</evidence>
<proteinExistence type="predicted"/>
<protein>
    <submittedName>
        <fullName evidence="2">Pyruvate ferredoxin oxidoreductase</fullName>
    </submittedName>
</protein>
<comment type="caution">
    <text evidence="2">The sequence shown here is derived from an EMBL/GenBank/DDBJ whole genome shotgun (WGS) entry which is preliminary data.</text>
</comment>
<sequence length="162" mass="18286">MDYKYIEQLLERYWACETTLQEEDILRTFFSQEDVPANLQKYRALFVYAQQEATQKVLGDDFDEKILSMIDEPTPVKARTIKMRQRLMPLFKAAAVVAIILTLSNALQVPFMQNNENIGASHDGIEQLQQGTSVAIGDSATIDSMQQSNITPADVQPATIIK</sequence>
<feature type="transmembrane region" description="Helical" evidence="1">
    <location>
        <begin position="87"/>
        <end position="107"/>
    </location>
</feature>
<keyword evidence="1" id="KW-1133">Transmembrane helix</keyword>
<keyword evidence="1" id="KW-0472">Membrane</keyword>
<gene>
    <name evidence="2" type="ORF">HMPREF2137_06950</name>
</gene>
<keyword evidence="2" id="KW-0670">Pyruvate</keyword>
<dbReference type="EMBL" id="JRNN01000066">
    <property type="protein sequence ID" value="KGF34524.1"/>
    <property type="molecule type" value="Genomic_DNA"/>
</dbReference>
<dbReference type="AlphaFoldDB" id="A0A096BMW9"/>
<dbReference type="RefSeq" id="WP_036872965.1">
    <property type="nucleotide sequence ID" value="NZ_JRNN01000066.1"/>
</dbReference>
<dbReference type="Proteomes" id="UP000029556">
    <property type="component" value="Unassembled WGS sequence"/>
</dbReference>
<evidence type="ECO:0000256" key="1">
    <source>
        <dbReference type="SAM" id="Phobius"/>
    </source>
</evidence>
<reference evidence="2 3" key="1">
    <citation type="submission" date="2014-07" db="EMBL/GenBank/DDBJ databases">
        <authorList>
            <person name="McCorrison J."/>
            <person name="Sanka R."/>
            <person name="Torralba M."/>
            <person name="Gillis M."/>
            <person name="Haft D.H."/>
            <person name="Methe B."/>
            <person name="Sutton G."/>
            <person name="Nelson K.E."/>
        </authorList>
    </citation>
    <scope>NUCLEOTIDE SEQUENCE [LARGE SCALE GENOMIC DNA]</scope>
    <source>
        <strain evidence="2 3">DNF00853</strain>
    </source>
</reference>
<accession>A0A096BMW9</accession>
<dbReference type="OrthoDB" id="1098521at2"/>
<keyword evidence="1" id="KW-0812">Transmembrane</keyword>